<sequence>MVMTVLALVFATPARADDASDIRGAIGAQLQAFRADDGNTAFSYAAPQIQTMFGSEAMFMRMVRDGYPPVYRSSNVTFGDLTRDAEGFRQDVFMTDPNGQAWIADYRLERQADGSMKITGVSLRKSEDLAV</sequence>
<comment type="caution">
    <text evidence="1">The sequence shown here is derived from an EMBL/GenBank/DDBJ whole genome shotgun (WGS) entry which is preliminary data.</text>
</comment>
<name>A0A371X8F1_9HYPH</name>
<dbReference type="AlphaFoldDB" id="A0A371X8F1"/>
<dbReference type="OrthoDB" id="9130422at2"/>
<reference evidence="1 2" key="1">
    <citation type="submission" date="2018-08" db="EMBL/GenBank/DDBJ databases">
        <title>Fulvimarina sp. 85, whole genome shotgun sequence.</title>
        <authorList>
            <person name="Tuo L."/>
        </authorList>
    </citation>
    <scope>NUCLEOTIDE SEQUENCE [LARGE SCALE GENOMIC DNA]</scope>
    <source>
        <strain evidence="1 2">85</strain>
    </source>
</reference>
<gene>
    <name evidence="1" type="ORF">DYI37_04725</name>
</gene>
<dbReference type="InterPro" id="IPR032347">
    <property type="entry name" value="DUF4864"/>
</dbReference>
<dbReference type="EMBL" id="QURL01000002">
    <property type="protein sequence ID" value="RFC65503.1"/>
    <property type="molecule type" value="Genomic_DNA"/>
</dbReference>
<accession>A0A371X8F1</accession>
<dbReference type="Pfam" id="PF16156">
    <property type="entry name" value="DUF4864"/>
    <property type="match status" value="1"/>
</dbReference>
<organism evidence="1 2">
    <name type="scientific">Fulvimarina endophytica</name>
    <dbReference type="NCBI Taxonomy" id="2293836"/>
    <lineage>
        <taxon>Bacteria</taxon>
        <taxon>Pseudomonadati</taxon>
        <taxon>Pseudomonadota</taxon>
        <taxon>Alphaproteobacteria</taxon>
        <taxon>Hyphomicrobiales</taxon>
        <taxon>Aurantimonadaceae</taxon>
        <taxon>Fulvimarina</taxon>
    </lineage>
</organism>
<evidence type="ECO:0000313" key="1">
    <source>
        <dbReference type="EMBL" id="RFC65503.1"/>
    </source>
</evidence>
<proteinExistence type="predicted"/>
<keyword evidence="2" id="KW-1185">Reference proteome</keyword>
<protein>
    <submittedName>
        <fullName evidence="1">DUF4864 domain-containing protein</fullName>
    </submittedName>
</protein>
<dbReference type="Proteomes" id="UP000264310">
    <property type="component" value="Unassembled WGS sequence"/>
</dbReference>
<evidence type="ECO:0000313" key="2">
    <source>
        <dbReference type="Proteomes" id="UP000264310"/>
    </source>
</evidence>